<keyword evidence="2" id="KW-0539">Nucleus</keyword>
<protein>
    <recommendedName>
        <fullName evidence="2">Protein TIFY</fullName>
    </recommendedName>
    <alternativeName>
        <fullName evidence="2">Jasmonate ZIM domain-containing protein</fullName>
    </alternativeName>
</protein>
<accession>A0AAD3XGR9</accession>
<dbReference type="GO" id="GO:0031347">
    <property type="term" value="P:regulation of defense response"/>
    <property type="evidence" value="ECO:0007669"/>
    <property type="project" value="UniProtKB-UniRule"/>
</dbReference>
<comment type="similarity">
    <text evidence="1 2">Belongs to the TIFY/JAZ family.</text>
</comment>
<proteinExistence type="inferred from homology"/>
<evidence type="ECO:0000256" key="1">
    <source>
        <dbReference type="ARBA" id="ARBA00008614"/>
    </source>
</evidence>
<evidence type="ECO:0000256" key="2">
    <source>
        <dbReference type="RuleBase" id="RU369065"/>
    </source>
</evidence>
<feature type="domain" description="Tify" evidence="3">
    <location>
        <begin position="154"/>
        <end position="189"/>
    </location>
</feature>
<dbReference type="SMART" id="SM00979">
    <property type="entry name" value="TIFY"/>
    <property type="match status" value="1"/>
</dbReference>
<dbReference type="InterPro" id="IPR010399">
    <property type="entry name" value="Tify_dom"/>
</dbReference>
<comment type="subcellular location">
    <subcellularLocation>
        <location evidence="2">Nucleus</location>
    </subcellularLocation>
</comment>
<dbReference type="Proteomes" id="UP001279734">
    <property type="component" value="Unassembled WGS sequence"/>
</dbReference>
<dbReference type="Pfam" id="PF06200">
    <property type="entry name" value="tify"/>
    <property type="match status" value="1"/>
</dbReference>
<comment type="domain">
    <text evidence="2">The jas domain is required for interaction with COI1.</text>
</comment>
<name>A0AAD3XGR9_NEPGR</name>
<dbReference type="GO" id="GO:0005634">
    <property type="term" value="C:nucleus"/>
    <property type="evidence" value="ECO:0007669"/>
    <property type="project" value="UniProtKB-SubCell"/>
</dbReference>
<evidence type="ECO:0000313" key="4">
    <source>
        <dbReference type="EMBL" id="GMH03930.1"/>
    </source>
</evidence>
<sequence>MMERDFMGLLPKNTSSVTVKKEIDSAIDSSISEPMTGLGMQWSFSNKTAKLPQILSFNSAQGGGSHKVHPAGVVQRNLALDRKSGSYPMTGYPQPKLNEHFVYHPHEAGTTSPMLSVPMSSQSIGAASMLPPSPGLLASSAIPVSTHLRSASNPSNSPTPLTIFYNGLVCVFDDISFEKAQAIMLLAGNGDSTSLNATAPVTKVQPQVPRSPADDGAVVSQTCSFSSPVSVSPAAGSSSSVGIYYAAVELNPVKPVAALALAPPNSQPEILRVVHPRGSGGAPLARKASLARFLEKRKERVVSTSPYHAIKGSSPERGNSVVDAALNSSVSSPLPAIN</sequence>
<dbReference type="PROSITE" id="PS51320">
    <property type="entry name" value="TIFY"/>
    <property type="match status" value="1"/>
</dbReference>
<gene>
    <name evidence="4" type="ORF">Nepgr_005769</name>
</gene>
<comment type="function">
    <text evidence="2">Repressor of jasmonate responses.</text>
</comment>
<keyword evidence="2" id="KW-1184">Jasmonic acid signaling pathway</keyword>
<dbReference type="InterPro" id="IPR018467">
    <property type="entry name" value="CCT_CS"/>
</dbReference>
<dbReference type="Pfam" id="PF09425">
    <property type="entry name" value="Jas_motif"/>
    <property type="match status" value="1"/>
</dbReference>
<evidence type="ECO:0000259" key="3">
    <source>
        <dbReference type="PROSITE" id="PS51320"/>
    </source>
</evidence>
<dbReference type="EMBL" id="BSYO01000004">
    <property type="protein sequence ID" value="GMH03930.1"/>
    <property type="molecule type" value="Genomic_DNA"/>
</dbReference>
<keyword evidence="5" id="KW-1185">Reference proteome</keyword>
<comment type="caution">
    <text evidence="4">The sequence shown here is derived from an EMBL/GenBank/DDBJ whole genome shotgun (WGS) entry which is preliminary data.</text>
</comment>
<organism evidence="4 5">
    <name type="scientific">Nepenthes gracilis</name>
    <name type="common">Slender pitcher plant</name>
    <dbReference type="NCBI Taxonomy" id="150966"/>
    <lineage>
        <taxon>Eukaryota</taxon>
        <taxon>Viridiplantae</taxon>
        <taxon>Streptophyta</taxon>
        <taxon>Embryophyta</taxon>
        <taxon>Tracheophyta</taxon>
        <taxon>Spermatophyta</taxon>
        <taxon>Magnoliopsida</taxon>
        <taxon>eudicotyledons</taxon>
        <taxon>Gunneridae</taxon>
        <taxon>Pentapetalae</taxon>
        <taxon>Caryophyllales</taxon>
        <taxon>Nepenthaceae</taxon>
        <taxon>Nepenthes</taxon>
    </lineage>
</organism>
<evidence type="ECO:0000313" key="5">
    <source>
        <dbReference type="Proteomes" id="UP001279734"/>
    </source>
</evidence>
<dbReference type="PANTHER" id="PTHR33077">
    <property type="entry name" value="PROTEIN TIFY 4A-RELATED-RELATED"/>
    <property type="match status" value="1"/>
</dbReference>
<dbReference type="InterPro" id="IPR040390">
    <property type="entry name" value="TIFY/JAZ"/>
</dbReference>
<dbReference type="GO" id="GO:0009611">
    <property type="term" value="P:response to wounding"/>
    <property type="evidence" value="ECO:0007669"/>
    <property type="project" value="UniProtKB-UniRule"/>
</dbReference>
<dbReference type="AlphaFoldDB" id="A0AAD3XGR9"/>
<reference evidence="4" key="1">
    <citation type="submission" date="2023-05" db="EMBL/GenBank/DDBJ databases">
        <title>Nepenthes gracilis genome sequencing.</title>
        <authorList>
            <person name="Fukushima K."/>
        </authorList>
    </citation>
    <scope>NUCLEOTIDE SEQUENCE</scope>
    <source>
        <strain evidence="4">SING2019-196</strain>
    </source>
</reference>
<dbReference type="PANTHER" id="PTHR33077:SF90">
    <property type="entry name" value="PROTEIN TIFY 7"/>
    <property type="match status" value="1"/>
</dbReference>
<dbReference type="GO" id="GO:2000022">
    <property type="term" value="P:regulation of jasmonic acid mediated signaling pathway"/>
    <property type="evidence" value="ECO:0007669"/>
    <property type="project" value="UniProtKB-UniRule"/>
</dbReference>